<feature type="compositionally biased region" description="Pro residues" evidence="1">
    <location>
        <begin position="50"/>
        <end position="64"/>
    </location>
</feature>
<dbReference type="RefSeq" id="WP_157743128.1">
    <property type="nucleotide sequence ID" value="NZ_LT607412.1"/>
</dbReference>
<sequence length="266" mass="28226">MNHLIEADARRRRHRAWALMGTGVAAALAAVLVAPTLLADTGAAPGPAGFGPPPAVSPPDPAPPHCTGVSPKPTGPQPPTQSYDTARARPTESPADGVARLTGAFRDTLRTALPPGVRVEPAQKSCAEPQFQYHPSYREYSIDATLRRGDDFGFFLLRVSPTGTDRSVDDVCSDAPPPENERSCEIENYPDGSAAVLSIHEDVPGGRQLRALVHRAEGNSVLVITNNIHNNVVGNKVTQTLTADEPLLTMDQLVAIARAPGLTLYP</sequence>
<name>A0A1C4VH59_9ACTN</name>
<protein>
    <submittedName>
        <fullName evidence="2">Uncharacterized protein</fullName>
    </submittedName>
</protein>
<keyword evidence="3" id="KW-1185">Reference proteome</keyword>
<feature type="region of interest" description="Disordered" evidence="1">
    <location>
        <begin position="48"/>
        <end position="98"/>
    </location>
</feature>
<evidence type="ECO:0000313" key="3">
    <source>
        <dbReference type="Proteomes" id="UP000198243"/>
    </source>
</evidence>
<evidence type="ECO:0000256" key="1">
    <source>
        <dbReference type="SAM" id="MobiDB-lite"/>
    </source>
</evidence>
<dbReference type="Proteomes" id="UP000198243">
    <property type="component" value="Chromosome I"/>
</dbReference>
<reference evidence="3" key="1">
    <citation type="submission" date="2016-06" db="EMBL/GenBank/DDBJ databases">
        <authorList>
            <person name="Varghese N."/>
            <person name="Submissions Spin"/>
        </authorList>
    </citation>
    <scope>NUCLEOTIDE SEQUENCE [LARGE SCALE GENOMIC DNA]</scope>
    <source>
        <strain evidence="3">DSM 44875</strain>
    </source>
</reference>
<dbReference type="OrthoDB" id="3370374at2"/>
<evidence type="ECO:0000313" key="2">
    <source>
        <dbReference type="EMBL" id="SCE83307.1"/>
    </source>
</evidence>
<gene>
    <name evidence="2" type="ORF">GA0070607_2123</name>
</gene>
<organism evidence="2 3">
    <name type="scientific">Micromonospora coriariae</name>
    <dbReference type="NCBI Taxonomy" id="285665"/>
    <lineage>
        <taxon>Bacteria</taxon>
        <taxon>Bacillati</taxon>
        <taxon>Actinomycetota</taxon>
        <taxon>Actinomycetes</taxon>
        <taxon>Micromonosporales</taxon>
        <taxon>Micromonosporaceae</taxon>
        <taxon>Micromonospora</taxon>
    </lineage>
</organism>
<dbReference type="EMBL" id="LT607412">
    <property type="protein sequence ID" value="SCE83307.1"/>
    <property type="molecule type" value="Genomic_DNA"/>
</dbReference>
<dbReference type="AlphaFoldDB" id="A0A1C4VH59"/>
<accession>A0A1C4VH59</accession>
<proteinExistence type="predicted"/>